<dbReference type="SUPFAM" id="SSF51126">
    <property type="entry name" value="Pectin lyase-like"/>
    <property type="match status" value="1"/>
</dbReference>
<gene>
    <name evidence="1" type="ORF">GQR91_03455</name>
    <name evidence="2" type="ORF">SAMN05216557_101716</name>
</gene>
<evidence type="ECO:0000313" key="3">
    <source>
        <dbReference type="Proteomes" id="UP000323502"/>
    </source>
</evidence>
<dbReference type="AlphaFoldDB" id="A0A1G7G5N0"/>
<reference evidence="1 4" key="2">
    <citation type="submission" date="2019-12" db="EMBL/GenBank/DDBJ databases">
        <authorList>
            <person name="Zheng J."/>
        </authorList>
    </citation>
    <scope>NUCLEOTIDE SEQUENCE [LARGE SCALE GENOMIC DNA]</scope>
    <source>
        <strain evidence="1 4">DSM 27347</strain>
    </source>
</reference>
<sequence>MPDPVLRRSSGPRIMADGEPVYIVRSGQRFVGTHASDVGNGLFVFRDPVSNVRIEDIAVTGGYRVIENGAISRDARADCVGLHVRGARATGLTRSFARIRYNSHHGVFEDVHASGIRTTGAHDLPVGIAFMGEAHDFRLERCTMRGFCWQRGEKRYWNGDGFSSERGNARLIFRKCAAWDNSDGGFDLKSTETLLDDCVSGRNARNYRLWSSIHATRLTSIEPRKTGGIGDTVHFMLMGAKSPGAEPPVIRIDHLVVRSTTGYPIFDVHDGPVRLVIGTHDIQVPKGTPLVRRQGKAGVAGGIQFAGAPPRL</sequence>
<name>A0A1G7G5N0_9SPHN</name>
<evidence type="ECO:0008006" key="5">
    <source>
        <dbReference type="Google" id="ProtNLM"/>
    </source>
</evidence>
<evidence type="ECO:0000313" key="4">
    <source>
        <dbReference type="Proteomes" id="UP000436801"/>
    </source>
</evidence>
<dbReference type="Gene3D" id="2.160.20.10">
    <property type="entry name" value="Single-stranded right-handed beta-helix, Pectin lyase-like"/>
    <property type="match status" value="1"/>
</dbReference>
<organism evidence="2 3">
    <name type="scientific">Sphingomonas carotinifaciens</name>
    <dbReference type="NCBI Taxonomy" id="1166323"/>
    <lineage>
        <taxon>Bacteria</taxon>
        <taxon>Pseudomonadati</taxon>
        <taxon>Pseudomonadota</taxon>
        <taxon>Alphaproteobacteria</taxon>
        <taxon>Sphingomonadales</taxon>
        <taxon>Sphingomonadaceae</taxon>
        <taxon>Sphingomonas</taxon>
    </lineage>
</organism>
<dbReference type="InterPro" id="IPR011050">
    <property type="entry name" value="Pectin_lyase_fold/virulence"/>
</dbReference>
<evidence type="ECO:0000313" key="2">
    <source>
        <dbReference type="EMBL" id="SDE83413.1"/>
    </source>
</evidence>
<keyword evidence="3" id="KW-1185">Reference proteome</keyword>
<proteinExistence type="predicted"/>
<dbReference type="OrthoDB" id="5483326at2"/>
<dbReference type="InterPro" id="IPR012334">
    <property type="entry name" value="Pectin_lyas_fold"/>
</dbReference>
<protein>
    <recommendedName>
        <fullName evidence="5">Right handed beta helix region</fullName>
    </recommendedName>
</protein>
<accession>A0A1G7G5N0</accession>
<dbReference type="EMBL" id="FNBI01000001">
    <property type="protein sequence ID" value="SDE83413.1"/>
    <property type="molecule type" value="Genomic_DNA"/>
</dbReference>
<dbReference type="EMBL" id="WSUT01000005">
    <property type="protein sequence ID" value="MWC42714.1"/>
    <property type="molecule type" value="Genomic_DNA"/>
</dbReference>
<dbReference type="Proteomes" id="UP000436801">
    <property type="component" value="Unassembled WGS sequence"/>
</dbReference>
<reference evidence="2 3" key="1">
    <citation type="submission" date="2016-10" db="EMBL/GenBank/DDBJ databases">
        <authorList>
            <person name="Varghese N."/>
            <person name="Submissions S."/>
        </authorList>
    </citation>
    <scope>NUCLEOTIDE SEQUENCE [LARGE SCALE GENOMIC DNA]</scope>
    <source>
        <strain evidence="2 3">S7-754</strain>
    </source>
</reference>
<dbReference type="RefSeq" id="WP_149681177.1">
    <property type="nucleotide sequence ID" value="NZ_FNBI01000001.1"/>
</dbReference>
<dbReference type="Proteomes" id="UP000323502">
    <property type="component" value="Unassembled WGS sequence"/>
</dbReference>
<evidence type="ECO:0000313" key="1">
    <source>
        <dbReference type="EMBL" id="MWC42714.1"/>
    </source>
</evidence>